<evidence type="ECO:0000313" key="1">
    <source>
        <dbReference type="EMBL" id="AWI32664.1"/>
    </source>
</evidence>
<dbReference type="AlphaFoldDB" id="A0A2S1T1W6"/>
<accession>A0A2S1T1W6</accession>
<evidence type="ECO:0000313" key="2">
    <source>
        <dbReference type="Proteomes" id="UP000244900"/>
    </source>
</evidence>
<dbReference type="OrthoDB" id="9944001at2"/>
<keyword evidence="2" id="KW-1185">Reference proteome</keyword>
<dbReference type="EMBL" id="CP029188">
    <property type="protein sequence ID" value="AWI32664.1"/>
    <property type="molecule type" value="Genomic_DNA"/>
</dbReference>
<dbReference type="Proteomes" id="UP000244900">
    <property type="component" value="Chromosome"/>
</dbReference>
<name>A0A2S1T1W6_9ACTN</name>
<gene>
    <name evidence="1" type="ORF">DDW44_30570</name>
</gene>
<reference evidence="1 2" key="1">
    <citation type="submission" date="2018-05" db="EMBL/GenBank/DDBJ databases">
        <title>Complete genome sequence of sponge-derived Streptomyces sp. HNM0039.</title>
        <authorList>
            <person name="Huang X."/>
            <person name="Zhou S."/>
        </authorList>
    </citation>
    <scope>NUCLEOTIDE SEQUENCE [LARGE SCALE GENOMIC DNA]</scope>
    <source>
        <strain evidence="1 2">HNM0039</strain>
    </source>
</reference>
<protein>
    <submittedName>
        <fullName evidence="1">Uncharacterized protein</fullName>
    </submittedName>
</protein>
<dbReference type="RefSeq" id="WP_108908532.1">
    <property type="nucleotide sequence ID" value="NZ_CP029188.1"/>
</dbReference>
<proteinExistence type="predicted"/>
<sequence>MQGARLADQINRLPFETWLRADESAQRIGLPAAEAEKVLRAGRRRGSITVRREESSGHVLFKRVRRHPLPQMRPDGARA</sequence>
<organism evidence="1 2">
    <name type="scientific">Streptomyces tirandamycinicus</name>
    <dbReference type="NCBI Taxonomy" id="2174846"/>
    <lineage>
        <taxon>Bacteria</taxon>
        <taxon>Bacillati</taxon>
        <taxon>Actinomycetota</taxon>
        <taxon>Actinomycetes</taxon>
        <taxon>Kitasatosporales</taxon>
        <taxon>Streptomycetaceae</taxon>
        <taxon>Streptomyces</taxon>
    </lineage>
</organism>
<dbReference type="KEGG" id="stir:DDW44_30570"/>